<dbReference type="EMBL" id="CAKLBY020000390">
    <property type="protein sequence ID" value="CAK7948020.1"/>
    <property type="molecule type" value="Genomic_DNA"/>
</dbReference>
<feature type="domain" description="Reverse transcriptase" evidence="1">
    <location>
        <begin position="15"/>
        <end position="209"/>
    </location>
</feature>
<dbReference type="Pfam" id="PF00078">
    <property type="entry name" value="RVT_1"/>
    <property type="match status" value="1"/>
</dbReference>
<evidence type="ECO:0000259" key="1">
    <source>
        <dbReference type="Pfam" id="PF00078"/>
    </source>
</evidence>
<dbReference type="InterPro" id="IPR000477">
    <property type="entry name" value="RT_dom"/>
</dbReference>
<evidence type="ECO:0000313" key="3">
    <source>
        <dbReference type="Proteomes" id="UP001162060"/>
    </source>
</evidence>
<dbReference type="PANTHER" id="PTHR35450:SF2">
    <property type="entry name" value="REVERSE TRANSCRIPTASE DOMAIN-CONTAINING PROTEIN"/>
    <property type="match status" value="1"/>
</dbReference>
<name>A0AAV1VNY1_9STRA</name>
<gene>
    <name evidence="2" type="ORF">PM001_LOCUS33170</name>
</gene>
<accession>A0AAV1VNY1</accession>
<reference evidence="2" key="1">
    <citation type="submission" date="2024-01" db="EMBL/GenBank/DDBJ databases">
        <authorList>
            <person name="Webb A."/>
        </authorList>
    </citation>
    <scope>NUCLEOTIDE SEQUENCE</scope>
    <source>
        <strain evidence="2">Pm1</strain>
    </source>
</reference>
<comment type="caution">
    <text evidence="2">The sequence shown here is derived from an EMBL/GenBank/DDBJ whole genome shotgun (WGS) entry which is preliminary data.</text>
</comment>
<protein>
    <recommendedName>
        <fullName evidence="1">Reverse transcriptase domain-containing protein</fullName>
    </recommendedName>
</protein>
<evidence type="ECO:0000313" key="2">
    <source>
        <dbReference type="EMBL" id="CAK7948020.1"/>
    </source>
</evidence>
<proteinExistence type="predicted"/>
<organism evidence="2 3">
    <name type="scientific">Peronospora matthiolae</name>
    <dbReference type="NCBI Taxonomy" id="2874970"/>
    <lineage>
        <taxon>Eukaryota</taxon>
        <taxon>Sar</taxon>
        <taxon>Stramenopiles</taxon>
        <taxon>Oomycota</taxon>
        <taxon>Peronosporomycetes</taxon>
        <taxon>Peronosporales</taxon>
        <taxon>Peronosporaceae</taxon>
        <taxon>Peronospora</taxon>
    </lineage>
</organism>
<dbReference type="Proteomes" id="UP001162060">
    <property type="component" value="Unassembled WGS sequence"/>
</dbReference>
<dbReference type="AlphaFoldDB" id="A0AAV1VNY1"/>
<sequence>MNGCGEHNLLAAMLVDQARRKHQELHVVWYDFDAFGSVPHDLLWEALQQQGVLTKFVASCRGLYADAAFTIGNAVDGTSAPIALRVWVFQGCPLSPHLFTAAIALLLHALKSLPDTGVKMSSEARPGAAAYADVLKTFSSTVDGIKHQHSVVHDFLRWTGTKANPHNCITLSVQRDVRGLHRTSDLRLQLDGSPIPALSASDSYQYLGIADGFDHVRRRV</sequence>
<dbReference type="PANTHER" id="PTHR35450">
    <property type="entry name" value="REVERSE TRANSCRIPTASE DOMAIN-CONTAINING PROTEIN"/>
    <property type="match status" value="1"/>
</dbReference>